<keyword evidence="1" id="KW-1133">Transmembrane helix</keyword>
<reference evidence="2" key="1">
    <citation type="submission" date="2014-09" db="EMBL/GenBank/DDBJ databases">
        <authorList>
            <person name="Magalhaes I.L.F."/>
            <person name="Oliveira U."/>
            <person name="Santos F.R."/>
            <person name="Vidigal T.H.D.A."/>
            <person name="Brescovit A.D."/>
            <person name="Santos A.J."/>
        </authorList>
    </citation>
    <scope>NUCLEOTIDE SEQUENCE</scope>
    <source>
        <tissue evidence="2">Shoot tissue taken approximately 20 cm above the soil surface</tissue>
    </source>
</reference>
<protein>
    <submittedName>
        <fullName evidence="2">Uncharacterized protein</fullName>
    </submittedName>
</protein>
<evidence type="ECO:0000313" key="2">
    <source>
        <dbReference type="EMBL" id="JAE13062.1"/>
    </source>
</evidence>
<keyword evidence="1" id="KW-0812">Transmembrane</keyword>
<feature type="transmembrane region" description="Helical" evidence="1">
    <location>
        <begin position="7"/>
        <end position="26"/>
    </location>
</feature>
<reference evidence="2" key="2">
    <citation type="journal article" date="2015" name="Data Brief">
        <title>Shoot transcriptome of the giant reed, Arundo donax.</title>
        <authorList>
            <person name="Barrero R.A."/>
            <person name="Guerrero F.D."/>
            <person name="Moolhuijzen P."/>
            <person name="Goolsby J.A."/>
            <person name="Tidwell J."/>
            <person name="Bellgard S.E."/>
            <person name="Bellgard M.I."/>
        </authorList>
    </citation>
    <scope>NUCLEOTIDE SEQUENCE</scope>
    <source>
        <tissue evidence="2">Shoot tissue taken approximately 20 cm above the soil surface</tissue>
    </source>
</reference>
<evidence type="ECO:0000256" key="1">
    <source>
        <dbReference type="SAM" id="Phobius"/>
    </source>
</evidence>
<proteinExistence type="predicted"/>
<sequence>MREVRILVISTFFGLASNYLTTMSFFSTP</sequence>
<dbReference type="AlphaFoldDB" id="A0A0A9FL52"/>
<dbReference type="EMBL" id="GBRH01184834">
    <property type="protein sequence ID" value="JAE13062.1"/>
    <property type="molecule type" value="Transcribed_RNA"/>
</dbReference>
<keyword evidence="1" id="KW-0472">Membrane</keyword>
<accession>A0A0A9FL52</accession>
<organism evidence="2">
    <name type="scientific">Arundo donax</name>
    <name type="common">Giant reed</name>
    <name type="synonym">Donax arundinaceus</name>
    <dbReference type="NCBI Taxonomy" id="35708"/>
    <lineage>
        <taxon>Eukaryota</taxon>
        <taxon>Viridiplantae</taxon>
        <taxon>Streptophyta</taxon>
        <taxon>Embryophyta</taxon>
        <taxon>Tracheophyta</taxon>
        <taxon>Spermatophyta</taxon>
        <taxon>Magnoliopsida</taxon>
        <taxon>Liliopsida</taxon>
        <taxon>Poales</taxon>
        <taxon>Poaceae</taxon>
        <taxon>PACMAD clade</taxon>
        <taxon>Arundinoideae</taxon>
        <taxon>Arundineae</taxon>
        <taxon>Arundo</taxon>
    </lineage>
</organism>
<name>A0A0A9FL52_ARUDO</name>